<dbReference type="Proteomes" id="UP000776650">
    <property type="component" value="Unassembled WGS sequence"/>
</dbReference>
<reference evidence="1" key="2">
    <citation type="submission" date="2021-09" db="EMBL/GenBank/DDBJ databases">
        <authorList>
            <person name="Gilroy R."/>
        </authorList>
    </citation>
    <scope>NUCLEOTIDE SEQUENCE</scope>
    <source>
        <strain evidence="1">ChiGjej1B1-18357</strain>
    </source>
</reference>
<name>A0A921JXV3_9ACTN</name>
<protein>
    <submittedName>
        <fullName evidence="1">Uncharacterized protein</fullName>
    </submittedName>
</protein>
<dbReference type="AlphaFoldDB" id="A0A921JXV3"/>
<accession>A0A921JXV3</accession>
<reference evidence="1" key="1">
    <citation type="journal article" date="2021" name="PeerJ">
        <title>Extensive microbial diversity within the chicken gut microbiome revealed by metagenomics and culture.</title>
        <authorList>
            <person name="Gilroy R."/>
            <person name="Ravi A."/>
            <person name="Getino M."/>
            <person name="Pursley I."/>
            <person name="Horton D.L."/>
            <person name="Alikhan N.F."/>
            <person name="Baker D."/>
            <person name="Gharbi K."/>
            <person name="Hall N."/>
            <person name="Watson M."/>
            <person name="Adriaenssens E.M."/>
            <person name="Foster-Nyarko E."/>
            <person name="Jarju S."/>
            <person name="Secka A."/>
            <person name="Antonio M."/>
            <person name="Oren A."/>
            <person name="Chaudhuri R.R."/>
            <person name="La Ragione R."/>
            <person name="Hildebrand F."/>
            <person name="Pallen M.J."/>
        </authorList>
    </citation>
    <scope>NUCLEOTIDE SEQUENCE</scope>
    <source>
        <strain evidence="1">ChiGjej1B1-18357</strain>
    </source>
</reference>
<sequence>NWIDTMGHAEGIMQFRWQRVSAPITDDAGPTAHLVDAADIASELPDFAEQKVTPEQWSERIAARRRAFARRMRS</sequence>
<evidence type="ECO:0000313" key="2">
    <source>
        <dbReference type="Proteomes" id="UP000776650"/>
    </source>
</evidence>
<organism evidence="1 2">
    <name type="scientific">Dietzia timorensis</name>
    <dbReference type="NCBI Taxonomy" id="499555"/>
    <lineage>
        <taxon>Bacteria</taxon>
        <taxon>Bacillati</taxon>
        <taxon>Actinomycetota</taxon>
        <taxon>Actinomycetes</taxon>
        <taxon>Mycobacteriales</taxon>
        <taxon>Dietziaceae</taxon>
        <taxon>Dietzia</taxon>
    </lineage>
</organism>
<feature type="non-terminal residue" evidence="1">
    <location>
        <position position="1"/>
    </location>
</feature>
<proteinExistence type="predicted"/>
<dbReference type="EMBL" id="DYXM01000110">
    <property type="protein sequence ID" value="HJE90544.1"/>
    <property type="molecule type" value="Genomic_DNA"/>
</dbReference>
<gene>
    <name evidence="1" type="ORF">K8V11_06005</name>
</gene>
<comment type="caution">
    <text evidence="1">The sequence shown here is derived from an EMBL/GenBank/DDBJ whole genome shotgun (WGS) entry which is preliminary data.</text>
</comment>
<evidence type="ECO:0000313" key="1">
    <source>
        <dbReference type="EMBL" id="HJE90544.1"/>
    </source>
</evidence>